<organism evidence="3 4">
    <name type="scientific">Alteromonas genovensis</name>
    <dbReference type="NCBI Taxonomy" id="471225"/>
    <lineage>
        <taxon>Bacteria</taxon>
        <taxon>Pseudomonadati</taxon>
        <taxon>Pseudomonadota</taxon>
        <taxon>Gammaproteobacteria</taxon>
        <taxon>Alteromonadales</taxon>
        <taxon>Alteromonadaceae</taxon>
        <taxon>Alteromonas/Salinimonas group</taxon>
        <taxon>Alteromonas</taxon>
    </lineage>
</organism>
<dbReference type="SUPFAM" id="SSF53474">
    <property type="entry name" value="alpha/beta-Hydrolases"/>
    <property type="match status" value="1"/>
</dbReference>
<dbReference type="Gene3D" id="3.40.50.1820">
    <property type="entry name" value="alpha/beta hydrolase"/>
    <property type="match status" value="1"/>
</dbReference>
<sequence length="466" mass="50653">MPNSKFDAQNAKDQGTDTKASDTKATDAQNTGKQTQTKKPSQAQEANRLIAESVIQITLVIETMHNRINPLNWLTPSIQQSTQKSNQTLSSGITGMVYDSICSITCEVSKRISTPLSVLNDSLDNRGGDNLKGNVGGSTSNSANGNVSEDAPPSSPPSSTHPPSPSSIKPTLLSAINGVIGDYLHTQQNPLSIAMTFRQHGNDIELNALARHIAESEGKLLIMVHGLCMNDVQWRQSEHDHGYHLANDLSCTTVYLHYNTGRHIYQNGMELNALLGELTNQFHSLQSQHSLDISVVAHSMGGLVTRSALYYAKAALSEAAAIAEVAEEKAQWAEYLKKIVFLGTPHHGAPLEKAGNWVDLFLGMHHFTAQLTRITQIRSAGIADLRHGYIVESDTHSERRFDFASDQRKPIPLPDGVECYAIATTSSASPNAINKHLVGDGLVPLNSALGIHENEAFNLNFKPENQ</sequence>
<feature type="compositionally biased region" description="Polar residues" evidence="1">
    <location>
        <begin position="1"/>
        <end position="13"/>
    </location>
</feature>
<dbReference type="EMBL" id="JAAAWO010000002">
    <property type="protein sequence ID" value="NDW14499.1"/>
    <property type="molecule type" value="Genomic_DNA"/>
</dbReference>
<dbReference type="Pfam" id="PF07819">
    <property type="entry name" value="PGAP1"/>
    <property type="match status" value="1"/>
</dbReference>
<gene>
    <name evidence="3" type="ORF">GTQ48_02995</name>
</gene>
<feature type="region of interest" description="Disordered" evidence="1">
    <location>
        <begin position="120"/>
        <end position="168"/>
    </location>
</feature>
<dbReference type="InterPro" id="IPR012908">
    <property type="entry name" value="PGAP1-ab_dom-like"/>
</dbReference>
<feature type="compositionally biased region" description="Pro residues" evidence="1">
    <location>
        <begin position="153"/>
        <end position="165"/>
    </location>
</feature>
<evidence type="ECO:0000256" key="1">
    <source>
        <dbReference type="SAM" id="MobiDB-lite"/>
    </source>
</evidence>
<dbReference type="GO" id="GO:0016788">
    <property type="term" value="F:hydrolase activity, acting on ester bonds"/>
    <property type="evidence" value="ECO:0007669"/>
    <property type="project" value="InterPro"/>
</dbReference>
<evidence type="ECO:0000313" key="4">
    <source>
        <dbReference type="Proteomes" id="UP000471381"/>
    </source>
</evidence>
<comment type="caution">
    <text evidence="3">The sequence shown here is derived from an EMBL/GenBank/DDBJ whole genome shotgun (WGS) entry which is preliminary data.</text>
</comment>
<dbReference type="Proteomes" id="UP000471381">
    <property type="component" value="Unassembled WGS sequence"/>
</dbReference>
<feature type="compositionally biased region" description="Polar residues" evidence="1">
    <location>
        <begin position="29"/>
        <end position="45"/>
    </location>
</feature>
<name>A0A6N9TG34_9ALTE</name>
<evidence type="ECO:0000313" key="3">
    <source>
        <dbReference type="EMBL" id="NDW14499.1"/>
    </source>
</evidence>
<feature type="region of interest" description="Disordered" evidence="1">
    <location>
        <begin position="1"/>
        <end position="45"/>
    </location>
</feature>
<proteinExistence type="predicted"/>
<feature type="compositionally biased region" description="Basic and acidic residues" evidence="1">
    <location>
        <begin position="14"/>
        <end position="25"/>
    </location>
</feature>
<evidence type="ECO:0000259" key="2">
    <source>
        <dbReference type="Pfam" id="PF07819"/>
    </source>
</evidence>
<accession>A0A6N9TG34</accession>
<protein>
    <recommendedName>
        <fullName evidence="2">GPI inositol-deacylase PGAP1-like alpha/beta domain-containing protein</fullName>
    </recommendedName>
</protein>
<keyword evidence="4" id="KW-1185">Reference proteome</keyword>
<dbReference type="AlphaFoldDB" id="A0A6N9TG34"/>
<reference evidence="3 4" key="1">
    <citation type="submission" date="2020-01" db="EMBL/GenBank/DDBJ databases">
        <title>Genomes of bacteria type strains.</title>
        <authorList>
            <person name="Chen J."/>
            <person name="Zhu S."/>
            <person name="Yang J."/>
        </authorList>
    </citation>
    <scope>NUCLEOTIDE SEQUENCE [LARGE SCALE GENOMIC DNA]</scope>
    <source>
        <strain evidence="3 4">LMG 24078</strain>
    </source>
</reference>
<dbReference type="RefSeq" id="WP_163105113.1">
    <property type="nucleotide sequence ID" value="NZ_JAAAWO010000002.1"/>
</dbReference>
<dbReference type="InterPro" id="IPR029058">
    <property type="entry name" value="AB_hydrolase_fold"/>
</dbReference>
<feature type="domain" description="GPI inositol-deacylase PGAP1-like alpha/beta" evidence="2">
    <location>
        <begin position="217"/>
        <end position="400"/>
    </location>
</feature>
<feature type="compositionally biased region" description="Polar residues" evidence="1">
    <location>
        <begin position="137"/>
        <end position="147"/>
    </location>
</feature>